<comment type="caution">
    <text evidence="2">The sequence shown here is derived from an EMBL/GenBank/DDBJ whole genome shotgun (WGS) entry which is preliminary data.</text>
</comment>
<dbReference type="GO" id="GO:0000175">
    <property type="term" value="F:3'-5'-RNA exonuclease activity"/>
    <property type="evidence" value="ECO:0007669"/>
    <property type="project" value="TreeGrafter"/>
</dbReference>
<dbReference type="InterPro" id="IPR050410">
    <property type="entry name" value="CCR4/nocturin_mRNA_transcr"/>
</dbReference>
<accession>A0A7X2PCE3</accession>
<dbReference type="PANTHER" id="PTHR12121:SF36">
    <property type="entry name" value="ENDONUCLEASE_EXONUCLEASE_PHOSPHATASE DOMAIN-CONTAINING PROTEIN"/>
    <property type="match status" value="1"/>
</dbReference>
<protein>
    <submittedName>
        <fullName evidence="2">Endonuclease</fullName>
    </submittedName>
</protein>
<dbReference type="PANTHER" id="PTHR12121">
    <property type="entry name" value="CARBON CATABOLITE REPRESSOR PROTEIN 4"/>
    <property type="match status" value="1"/>
</dbReference>
<keyword evidence="2" id="KW-0378">Hydrolase</keyword>
<evidence type="ECO:0000313" key="3">
    <source>
        <dbReference type="Proteomes" id="UP000460549"/>
    </source>
</evidence>
<dbReference type="InterPro" id="IPR036691">
    <property type="entry name" value="Endo/exonu/phosph_ase_sf"/>
</dbReference>
<dbReference type="RefSeq" id="WP_154425157.1">
    <property type="nucleotide sequence ID" value="NZ_VUNN01000007.1"/>
</dbReference>
<proteinExistence type="predicted"/>
<evidence type="ECO:0000259" key="1">
    <source>
        <dbReference type="Pfam" id="PF03372"/>
    </source>
</evidence>
<evidence type="ECO:0000313" key="2">
    <source>
        <dbReference type="EMBL" id="MSU06182.1"/>
    </source>
</evidence>
<dbReference type="InterPro" id="IPR005135">
    <property type="entry name" value="Endo/exonuclease/phosphatase"/>
</dbReference>
<dbReference type="Pfam" id="PF03372">
    <property type="entry name" value="Exo_endo_phos"/>
    <property type="match status" value="1"/>
</dbReference>
<dbReference type="Proteomes" id="UP000460549">
    <property type="component" value="Unassembled WGS sequence"/>
</dbReference>
<dbReference type="GO" id="GO:0004519">
    <property type="term" value="F:endonuclease activity"/>
    <property type="evidence" value="ECO:0007669"/>
    <property type="project" value="UniProtKB-KW"/>
</dbReference>
<dbReference type="SUPFAM" id="SSF56219">
    <property type="entry name" value="DNase I-like"/>
    <property type="match status" value="1"/>
</dbReference>
<keyword evidence="2" id="KW-0255">Endonuclease</keyword>
<dbReference type="Gene3D" id="3.60.10.10">
    <property type="entry name" value="Endonuclease/exonuclease/phosphatase"/>
    <property type="match status" value="1"/>
</dbReference>
<name>A0A7X2PCE3_9SPIO</name>
<organism evidence="2 3">
    <name type="scientific">Bullifex porci</name>
    <dbReference type="NCBI Taxonomy" id="2606638"/>
    <lineage>
        <taxon>Bacteria</taxon>
        <taxon>Pseudomonadati</taxon>
        <taxon>Spirochaetota</taxon>
        <taxon>Spirochaetia</taxon>
        <taxon>Spirochaetales</taxon>
        <taxon>Spirochaetaceae</taxon>
        <taxon>Bullifex</taxon>
    </lineage>
</organism>
<dbReference type="AlphaFoldDB" id="A0A7X2PCE3"/>
<keyword evidence="2" id="KW-0540">Nuclease</keyword>
<gene>
    <name evidence="2" type="ORF">FYJ80_05245</name>
</gene>
<sequence length="242" mass="28260">MRISIASLNLWNTEHLEKRLPALRSFLSTYDADIFLFQEIRDELIDEFKDVLKEHDYIIGDDLGWRQESNIFYKRDMFTLLDFGRIDLDMPEKDRGVFWVKLQDKRDNKVFFASTIHLTWQGNADEVRTGLPYRHREAHDIVKKFPPIFKDNPVFIAGDFNDPLHPGRILSEAGFKDVFTLLHEPHPLTFPCLGLTDEEYLAEGIDKLMVIGFKPLMACSPHFYIPDSTLSDHYPLVAMLEL</sequence>
<keyword evidence="3" id="KW-1185">Reference proteome</keyword>
<dbReference type="EMBL" id="VUNN01000007">
    <property type="protein sequence ID" value="MSU06182.1"/>
    <property type="molecule type" value="Genomic_DNA"/>
</dbReference>
<reference evidence="2 3" key="1">
    <citation type="submission" date="2019-08" db="EMBL/GenBank/DDBJ databases">
        <title>In-depth cultivation of the pig gut microbiome towards novel bacterial diversity and tailored functional studies.</title>
        <authorList>
            <person name="Wylensek D."/>
            <person name="Hitch T.C.A."/>
            <person name="Clavel T."/>
        </authorList>
    </citation>
    <scope>NUCLEOTIDE SEQUENCE [LARGE SCALE GENOMIC DNA]</scope>
    <source>
        <strain evidence="2 3">NM-380-WT-3C1</strain>
    </source>
</reference>
<feature type="domain" description="Endonuclease/exonuclease/phosphatase" evidence="1">
    <location>
        <begin position="11"/>
        <end position="166"/>
    </location>
</feature>